<name>A0A0L6VCB9_9BASI</name>
<protein>
    <submittedName>
        <fullName evidence="2">Uncharacterized protein</fullName>
    </submittedName>
</protein>
<dbReference type="VEuPathDB" id="FungiDB:VP01_1933g1"/>
<sequence>MIKVVKGIMVFLLHILLFYLEAIINYFLLLLWLLEGMDGIVSDILRIIMADVAYDIACGLQQVAVAAGRRDRYLPVYLTLIRTDLEGYFLLIQLFFFENKFSQVFKGPRALQSGLLRTKKRFASVLQNIFSSTNVAANVLFLMFMHSRDPILCWTPIIPQERRLVPVFTYMVYICDSPGLAVAVRVYLLPDRSARKMNHSEHHSPQRWSAEDVPGDGFFLGFRICARSRDDLETHIRITKITEICILCTLTIFYLAIFYFFYLFMGKNKQTKRKNSQQIPSLLTQTKTLAASKQMTSRSGYFIIKSNRPSMLQKSQKSSSLWHYVLTVHKPTTKNKIQGLPNLVEELLDLVSKIVCSIFTKSMSRDIHKKRPGWTVSSGIIQLALSILKNPKFKNHRNPKNRRRCNVSRLYRLGKQSRKDVQRISLDGDQRCQLSNVFEGLKGINFQELLPIPSCMNGFVKRRRQVEKKGRKKPEEDGA</sequence>
<comment type="caution">
    <text evidence="2">The sequence shown here is derived from an EMBL/GenBank/DDBJ whole genome shotgun (WGS) entry which is preliminary data.</text>
</comment>
<feature type="transmembrane region" description="Helical" evidence="1">
    <location>
        <begin position="125"/>
        <end position="147"/>
    </location>
</feature>
<evidence type="ECO:0000256" key="1">
    <source>
        <dbReference type="SAM" id="Phobius"/>
    </source>
</evidence>
<keyword evidence="3" id="KW-1185">Reference proteome</keyword>
<dbReference type="EMBL" id="LAVV01006763">
    <property type="protein sequence ID" value="KNZ58416.1"/>
    <property type="molecule type" value="Genomic_DNA"/>
</dbReference>
<keyword evidence="1" id="KW-0812">Transmembrane</keyword>
<feature type="transmembrane region" description="Helical" evidence="1">
    <location>
        <begin position="12"/>
        <end position="34"/>
    </location>
</feature>
<feature type="transmembrane region" description="Helical" evidence="1">
    <location>
        <begin position="167"/>
        <end position="188"/>
    </location>
</feature>
<accession>A0A0L6VCB9</accession>
<proteinExistence type="predicted"/>
<dbReference type="Proteomes" id="UP000037035">
    <property type="component" value="Unassembled WGS sequence"/>
</dbReference>
<evidence type="ECO:0000313" key="3">
    <source>
        <dbReference type="Proteomes" id="UP000037035"/>
    </source>
</evidence>
<keyword evidence="1" id="KW-1133">Transmembrane helix</keyword>
<dbReference type="AlphaFoldDB" id="A0A0L6VCB9"/>
<reference evidence="2 3" key="1">
    <citation type="submission" date="2015-08" db="EMBL/GenBank/DDBJ databases">
        <title>Next Generation Sequencing and Analysis of the Genome of Puccinia sorghi L Schw, the Causal Agent of Maize Common Rust.</title>
        <authorList>
            <person name="Rochi L."/>
            <person name="Burguener G."/>
            <person name="Darino M."/>
            <person name="Turjanski A."/>
            <person name="Kreff E."/>
            <person name="Dieguez M.J."/>
            <person name="Sacco F."/>
        </authorList>
    </citation>
    <scope>NUCLEOTIDE SEQUENCE [LARGE SCALE GENOMIC DNA]</scope>
    <source>
        <strain evidence="2 3">RO10H11247</strain>
    </source>
</reference>
<organism evidence="2 3">
    <name type="scientific">Puccinia sorghi</name>
    <dbReference type="NCBI Taxonomy" id="27349"/>
    <lineage>
        <taxon>Eukaryota</taxon>
        <taxon>Fungi</taxon>
        <taxon>Dikarya</taxon>
        <taxon>Basidiomycota</taxon>
        <taxon>Pucciniomycotina</taxon>
        <taxon>Pucciniomycetes</taxon>
        <taxon>Pucciniales</taxon>
        <taxon>Pucciniaceae</taxon>
        <taxon>Puccinia</taxon>
    </lineage>
</organism>
<evidence type="ECO:0000313" key="2">
    <source>
        <dbReference type="EMBL" id="KNZ58416.1"/>
    </source>
</evidence>
<feature type="transmembrane region" description="Helical" evidence="1">
    <location>
        <begin position="244"/>
        <end position="265"/>
    </location>
</feature>
<gene>
    <name evidence="2" type="ORF">VP01_1933g1</name>
</gene>
<keyword evidence="1" id="KW-0472">Membrane</keyword>